<accession>A0AAV9MXQ2</accession>
<dbReference type="InterPro" id="IPR029063">
    <property type="entry name" value="SAM-dependent_MTases_sf"/>
</dbReference>
<keyword evidence="3" id="KW-0949">S-adenosyl-L-methionine</keyword>
<name>A0AAV9MXQ2_9EURO</name>
<dbReference type="AlphaFoldDB" id="A0AAV9MXQ2"/>
<evidence type="ECO:0000256" key="1">
    <source>
        <dbReference type="ARBA" id="ARBA00005179"/>
    </source>
</evidence>
<dbReference type="PANTHER" id="PTHR35897">
    <property type="entry name" value="METHYLTRANSFERASE AUSD"/>
    <property type="match status" value="1"/>
</dbReference>
<dbReference type="PANTHER" id="PTHR35897:SF1">
    <property type="entry name" value="METHYLTRANSFERASE AUSD"/>
    <property type="match status" value="1"/>
</dbReference>
<organism evidence="5 6">
    <name type="scientific">Exophiala bonariae</name>
    <dbReference type="NCBI Taxonomy" id="1690606"/>
    <lineage>
        <taxon>Eukaryota</taxon>
        <taxon>Fungi</taxon>
        <taxon>Dikarya</taxon>
        <taxon>Ascomycota</taxon>
        <taxon>Pezizomycotina</taxon>
        <taxon>Eurotiomycetes</taxon>
        <taxon>Chaetothyriomycetidae</taxon>
        <taxon>Chaetothyriales</taxon>
        <taxon>Herpotrichiellaceae</taxon>
        <taxon>Exophiala</taxon>
    </lineage>
</organism>
<keyword evidence="2" id="KW-0808">Transferase</keyword>
<dbReference type="Gene3D" id="3.40.50.150">
    <property type="entry name" value="Vaccinia Virus protein VP39"/>
    <property type="match status" value="1"/>
</dbReference>
<dbReference type="EMBL" id="JAVRRD010000031">
    <property type="protein sequence ID" value="KAK5046340.1"/>
    <property type="molecule type" value="Genomic_DNA"/>
</dbReference>
<evidence type="ECO:0000256" key="2">
    <source>
        <dbReference type="ARBA" id="ARBA00022679"/>
    </source>
</evidence>
<evidence type="ECO:0008006" key="7">
    <source>
        <dbReference type="Google" id="ProtNLM"/>
    </source>
</evidence>
<dbReference type="GeneID" id="89976647"/>
<reference evidence="5 6" key="1">
    <citation type="submission" date="2023-08" db="EMBL/GenBank/DDBJ databases">
        <title>Black Yeasts Isolated from many extreme environments.</title>
        <authorList>
            <person name="Coleine C."/>
            <person name="Stajich J.E."/>
            <person name="Selbmann L."/>
        </authorList>
    </citation>
    <scope>NUCLEOTIDE SEQUENCE [LARGE SCALE GENOMIC DNA]</scope>
    <source>
        <strain evidence="5 6">CCFEE 5792</strain>
    </source>
</reference>
<dbReference type="GO" id="GO:0016740">
    <property type="term" value="F:transferase activity"/>
    <property type="evidence" value="ECO:0007669"/>
    <property type="project" value="UniProtKB-KW"/>
</dbReference>
<dbReference type="SUPFAM" id="SSF53335">
    <property type="entry name" value="S-adenosyl-L-methionine-dependent methyltransferases"/>
    <property type="match status" value="1"/>
</dbReference>
<evidence type="ECO:0000313" key="6">
    <source>
        <dbReference type="Proteomes" id="UP001358417"/>
    </source>
</evidence>
<gene>
    <name evidence="5" type="ORF">LTR84_008484</name>
</gene>
<protein>
    <recommendedName>
        <fullName evidence="7">Methyltransferase domain-containing protein</fullName>
    </recommendedName>
</protein>
<dbReference type="Proteomes" id="UP001358417">
    <property type="component" value="Unassembled WGS sequence"/>
</dbReference>
<comment type="pathway">
    <text evidence="1">Secondary metabolite biosynthesis.</text>
</comment>
<sequence length="311" mass="35363">MSAESIVRKDGSSSSRIYEATLKSVPAAVSTLLKEYSNIQVGAQRAHIIRIRDQAYEKYPYPCLGRWRFLDLDLSSHPLYNTEILPALTPKEHKQEDSARADADWLFLDLGCCLGQDVRKLIFDGANPSRLRGADLRPEFIEIGYSLFGDKATFPPSHFIAPADVFDFSPSSSLAQLDGKVGILHACAVFHLFDLDEQKTFAQRVLRLLNPQRKTVLLVGGQAANINAGEWGEDRRRYRHNEDSWRRFWEEAVSEKEWIDKVQGVDVESLLEARTFGTGGKTSDSNTTQRQIGAFDEGFRWMKWSVWITFR</sequence>
<evidence type="ECO:0000256" key="3">
    <source>
        <dbReference type="ARBA" id="ARBA00022691"/>
    </source>
</evidence>
<proteinExistence type="inferred from homology"/>
<comment type="similarity">
    <text evidence="4">Belongs to the class I-like SAM-binding methyltransferase superfamily.</text>
</comment>
<keyword evidence="6" id="KW-1185">Reference proteome</keyword>
<dbReference type="InterPro" id="IPR051654">
    <property type="entry name" value="Meroterpenoid_MTases"/>
</dbReference>
<evidence type="ECO:0000313" key="5">
    <source>
        <dbReference type="EMBL" id="KAK5046340.1"/>
    </source>
</evidence>
<dbReference type="RefSeq" id="XP_064701934.1">
    <property type="nucleotide sequence ID" value="XM_064852029.1"/>
</dbReference>
<evidence type="ECO:0000256" key="4">
    <source>
        <dbReference type="ARBA" id="ARBA00038314"/>
    </source>
</evidence>
<comment type="caution">
    <text evidence="5">The sequence shown here is derived from an EMBL/GenBank/DDBJ whole genome shotgun (WGS) entry which is preliminary data.</text>
</comment>